<protein>
    <submittedName>
        <fullName evidence="1">Uncharacterized protein</fullName>
    </submittedName>
</protein>
<dbReference type="Pfam" id="PF04031">
    <property type="entry name" value="Las1"/>
    <property type="match status" value="1"/>
</dbReference>
<dbReference type="GO" id="GO:0000470">
    <property type="term" value="P:maturation of LSU-rRNA"/>
    <property type="evidence" value="ECO:0007669"/>
    <property type="project" value="TreeGrafter"/>
</dbReference>
<reference evidence="1 2" key="1">
    <citation type="submission" date="2013-11" db="EMBL/GenBank/DDBJ databases">
        <title>Draft genome of the bovine lungworm Dictyocaulus viviparus.</title>
        <authorList>
            <person name="Mitreva M."/>
        </authorList>
    </citation>
    <scope>NUCLEOTIDE SEQUENCE [LARGE SCALE GENOMIC DNA]</scope>
    <source>
        <strain evidence="1 2">HannoverDv2000</strain>
    </source>
</reference>
<dbReference type="PANTHER" id="PTHR15002:SF0">
    <property type="entry name" value="RIBOSOMAL BIOGENESIS PROTEIN LAS1L"/>
    <property type="match status" value="1"/>
</dbReference>
<evidence type="ECO:0000313" key="2">
    <source>
        <dbReference type="Proteomes" id="UP000053766"/>
    </source>
</evidence>
<proteinExistence type="predicted"/>
<name>A0A0D8XS42_DICVI</name>
<organism evidence="1 2">
    <name type="scientific">Dictyocaulus viviparus</name>
    <name type="common">Bovine lungworm</name>
    <dbReference type="NCBI Taxonomy" id="29172"/>
    <lineage>
        <taxon>Eukaryota</taxon>
        <taxon>Metazoa</taxon>
        <taxon>Ecdysozoa</taxon>
        <taxon>Nematoda</taxon>
        <taxon>Chromadorea</taxon>
        <taxon>Rhabditida</taxon>
        <taxon>Rhabditina</taxon>
        <taxon>Rhabditomorpha</taxon>
        <taxon>Strongyloidea</taxon>
        <taxon>Metastrongylidae</taxon>
        <taxon>Dictyocaulus</taxon>
    </lineage>
</organism>
<dbReference type="AlphaFoldDB" id="A0A0D8XS42"/>
<dbReference type="STRING" id="29172.A0A0D8XS42"/>
<reference evidence="2" key="2">
    <citation type="journal article" date="2016" name="Sci. Rep.">
        <title>Dictyocaulus viviparus genome, variome and transcriptome elucidate lungworm biology and support future intervention.</title>
        <authorList>
            <person name="McNulty S.N."/>
            <person name="Strube C."/>
            <person name="Rosa B.A."/>
            <person name="Martin J.C."/>
            <person name="Tyagi R."/>
            <person name="Choi Y.J."/>
            <person name="Wang Q."/>
            <person name="Hallsworth Pepin K."/>
            <person name="Zhang X."/>
            <person name="Ozersky P."/>
            <person name="Wilson R.K."/>
            <person name="Sternberg P.W."/>
            <person name="Gasser R.B."/>
            <person name="Mitreva M."/>
        </authorList>
    </citation>
    <scope>NUCLEOTIDE SEQUENCE [LARGE SCALE GENOMIC DNA]</scope>
    <source>
        <strain evidence="2">HannoverDv2000</strain>
    </source>
</reference>
<dbReference type="GO" id="GO:0000460">
    <property type="term" value="P:maturation of 5.8S rRNA"/>
    <property type="evidence" value="ECO:0007669"/>
    <property type="project" value="TreeGrafter"/>
</dbReference>
<feature type="non-terminal residue" evidence="1">
    <location>
        <position position="1"/>
    </location>
</feature>
<dbReference type="PANTHER" id="PTHR15002">
    <property type="entry name" value="RIBOSOMAL BIOGENESIS PROTEIN LAS1L"/>
    <property type="match status" value="1"/>
</dbReference>
<dbReference type="EMBL" id="KN716343">
    <property type="protein sequence ID" value="KJH46622.1"/>
    <property type="molecule type" value="Genomic_DNA"/>
</dbReference>
<gene>
    <name evidence="1" type="ORF">DICVIV_07325</name>
</gene>
<dbReference type="GO" id="GO:0004519">
    <property type="term" value="F:endonuclease activity"/>
    <property type="evidence" value="ECO:0007669"/>
    <property type="project" value="InterPro"/>
</dbReference>
<dbReference type="GO" id="GO:0030687">
    <property type="term" value="C:preribosome, large subunit precursor"/>
    <property type="evidence" value="ECO:0007669"/>
    <property type="project" value="TreeGrafter"/>
</dbReference>
<dbReference type="InterPro" id="IPR007174">
    <property type="entry name" value="Las1"/>
</dbReference>
<dbReference type="OrthoDB" id="10263222at2759"/>
<sequence length="397" mass="45512">LGIPSWIVEIRHNASHSHVPPIKTLRKAFEFCRQWIWVSEEFDPDNFWSRQPYEAMQSTGAVDANGDDAATSEAAIRDQKIFDAIVSYALLRNKASCVVLNPSDSIEKERAVVELRRFIMNQPCDFLRIFVDDGCLIMTEKQLNSAGYSVKKGWFIPVALQIYWKPVFVIFHEAKVISELIINLLNRLSRNGNSEQVEYQLVSWTKFFLEPCIETEVELMTVSDWSRILHKLVAAAGHFDITLVEQVMAKLPNLSDKRRRQVRRIIGISLSESLISVDDSMSVRTVEDLQKLIRKDVPSFQYDVELDFGNFGLENRVQYRVVCFCVYIDRGTVSISTESSKDGFVMCDPEEWYSVPLGLLPGTSADDFSLIIDDDYFITSKKESRQQHNLSVVIDEE</sequence>
<dbReference type="GO" id="GO:0090730">
    <property type="term" value="C:Las1 complex"/>
    <property type="evidence" value="ECO:0007669"/>
    <property type="project" value="InterPro"/>
</dbReference>
<keyword evidence="2" id="KW-1185">Reference proteome</keyword>
<accession>A0A0D8XS42</accession>
<evidence type="ECO:0000313" key="1">
    <source>
        <dbReference type="EMBL" id="KJH46622.1"/>
    </source>
</evidence>
<dbReference type="Proteomes" id="UP000053766">
    <property type="component" value="Unassembled WGS sequence"/>
</dbReference>